<name>A0ABT5JN09_9SPHN</name>
<evidence type="ECO:0000259" key="1">
    <source>
        <dbReference type="Pfam" id="PF13460"/>
    </source>
</evidence>
<dbReference type="Gene3D" id="3.40.50.720">
    <property type="entry name" value="NAD(P)-binding Rossmann-like Domain"/>
    <property type="match status" value="1"/>
</dbReference>
<keyword evidence="3" id="KW-1185">Reference proteome</keyword>
<dbReference type="EMBL" id="JAQQXQ010000003">
    <property type="protein sequence ID" value="MDC8754142.1"/>
    <property type="molecule type" value="Genomic_DNA"/>
</dbReference>
<gene>
    <name evidence="2" type="ORF">OIK40_05720</name>
</gene>
<dbReference type="InterPro" id="IPR051207">
    <property type="entry name" value="ComplexI_NDUFA9_subunit"/>
</dbReference>
<dbReference type="PANTHER" id="PTHR12126">
    <property type="entry name" value="NADH-UBIQUINONE OXIDOREDUCTASE 39 KDA SUBUNIT-RELATED"/>
    <property type="match status" value="1"/>
</dbReference>
<dbReference type="InterPro" id="IPR016040">
    <property type="entry name" value="NAD(P)-bd_dom"/>
</dbReference>
<feature type="domain" description="NAD(P)-binding" evidence="1">
    <location>
        <begin position="8"/>
        <end position="145"/>
    </location>
</feature>
<dbReference type="InterPro" id="IPR036291">
    <property type="entry name" value="NAD(P)-bd_dom_sf"/>
</dbReference>
<evidence type="ECO:0000313" key="2">
    <source>
        <dbReference type="EMBL" id="MDC8754142.1"/>
    </source>
</evidence>
<dbReference type="Pfam" id="PF13460">
    <property type="entry name" value="NAD_binding_10"/>
    <property type="match status" value="1"/>
</dbReference>
<dbReference type="RefSeq" id="WP_273676923.1">
    <property type="nucleotide sequence ID" value="NZ_JAQQXQ010000003.1"/>
</dbReference>
<sequence>MSHLAITGATGFVGSAVLGAALAAGHRVKALARRDQPAREGVEWVRGDLADTGALAALCEGAAAVVHVAGLTNTPDPAEFEAANVTGTARVVEAMRSGGARRLVFVSSLAAREPKLSAYGASKARAETVVEASGLDWTTVRPPAVYGPRDIDMLELFRAAKWGVVPLPPGGATSIIHADDLAALLIALTGSAAPTKKKTYEPDDGREGGWSHKELAQAIGKAVGRGSVFAPHLPEGVLIAAAAADRFLRGDRAKLTADRVGYMCHPNWVSRFDRAVPPGIWQPAIAGEDGLKATAEWYRREGWL</sequence>
<dbReference type="Proteomes" id="UP001216558">
    <property type="component" value="Unassembled WGS sequence"/>
</dbReference>
<dbReference type="PANTHER" id="PTHR12126:SF11">
    <property type="entry name" value="NADH DEHYDROGENASE [UBIQUINONE] 1 ALPHA SUBCOMPLEX SUBUNIT 9, MITOCHONDRIAL"/>
    <property type="match status" value="1"/>
</dbReference>
<comment type="caution">
    <text evidence="2">The sequence shown here is derived from an EMBL/GenBank/DDBJ whole genome shotgun (WGS) entry which is preliminary data.</text>
</comment>
<organism evidence="2 3">
    <name type="scientific">Erythrobacter fulvus</name>
    <dbReference type="NCBI Taxonomy" id="2987523"/>
    <lineage>
        <taxon>Bacteria</taxon>
        <taxon>Pseudomonadati</taxon>
        <taxon>Pseudomonadota</taxon>
        <taxon>Alphaproteobacteria</taxon>
        <taxon>Sphingomonadales</taxon>
        <taxon>Erythrobacteraceae</taxon>
        <taxon>Erythrobacter/Porphyrobacter group</taxon>
        <taxon>Erythrobacter</taxon>
    </lineage>
</organism>
<accession>A0ABT5JN09</accession>
<protein>
    <submittedName>
        <fullName evidence="2">NAD(P)H-binding protein</fullName>
    </submittedName>
</protein>
<evidence type="ECO:0000313" key="3">
    <source>
        <dbReference type="Proteomes" id="UP001216558"/>
    </source>
</evidence>
<dbReference type="SUPFAM" id="SSF51735">
    <property type="entry name" value="NAD(P)-binding Rossmann-fold domains"/>
    <property type="match status" value="1"/>
</dbReference>
<proteinExistence type="predicted"/>
<reference evidence="2 3" key="1">
    <citation type="submission" date="2022-10" db="EMBL/GenBank/DDBJ databases">
        <title>Erythrobacter sp. sf7 Genome sequencing.</title>
        <authorList>
            <person name="Park S."/>
        </authorList>
    </citation>
    <scope>NUCLEOTIDE SEQUENCE [LARGE SCALE GENOMIC DNA]</scope>
    <source>
        <strain evidence="3">sf7</strain>
    </source>
</reference>